<dbReference type="RefSeq" id="WP_387393780.1">
    <property type="nucleotide sequence ID" value="NZ_JBIAMT010000002.1"/>
</dbReference>
<keyword evidence="6" id="KW-1185">Reference proteome</keyword>
<dbReference type="InterPro" id="IPR020904">
    <property type="entry name" value="Sc_DH/Rdtase_CS"/>
</dbReference>
<dbReference type="PRINTS" id="PR00081">
    <property type="entry name" value="GDHRDH"/>
</dbReference>
<dbReference type="InterPro" id="IPR002347">
    <property type="entry name" value="SDR_fam"/>
</dbReference>
<dbReference type="Proteomes" id="UP001601442">
    <property type="component" value="Unassembled WGS sequence"/>
</dbReference>
<keyword evidence="2" id="KW-0560">Oxidoreductase</keyword>
<reference evidence="5 6" key="1">
    <citation type="submission" date="2024-10" db="EMBL/GenBank/DDBJ databases">
        <title>The Natural Products Discovery Center: Release of the First 8490 Sequenced Strains for Exploring Actinobacteria Biosynthetic Diversity.</title>
        <authorList>
            <person name="Kalkreuter E."/>
            <person name="Kautsar S.A."/>
            <person name="Yang D."/>
            <person name="Bader C.D."/>
            <person name="Teijaro C.N."/>
            <person name="Fluegel L."/>
            <person name="Davis C.M."/>
            <person name="Simpson J.R."/>
            <person name="Lauterbach L."/>
            <person name="Steele A.D."/>
            <person name="Gui C."/>
            <person name="Meng S."/>
            <person name="Li G."/>
            <person name="Viehrig K."/>
            <person name="Ye F."/>
            <person name="Su P."/>
            <person name="Kiefer A.F."/>
            <person name="Nichols A."/>
            <person name="Cepeda A.J."/>
            <person name="Yan W."/>
            <person name="Fan B."/>
            <person name="Jiang Y."/>
            <person name="Adhikari A."/>
            <person name="Zheng C.-J."/>
            <person name="Schuster L."/>
            <person name="Cowan T.M."/>
            <person name="Smanski M.J."/>
            <person name="Chevrette M.G."/>
            <person name="De Carvalho L.P.S."/>
            <person name="Shen B."/>
        </authorList>
    </citation>
    <scope>NUCLEOTIDE SEQUENCE [LARGE SCALE GENOMIC DNA]</scope>
    <source>
        <strain evidence="5 6">NPDC004119</strain>
    </source>
</reference>
<name>A0ABW6P1L2_9NOCA</name>
<organism evidence="5 6">
    <name type="scientific">Nocardia aobensis</name>
    <dbReference type="NCBI Taxonomy" id="257277"/>
    <lineage>
        <taxon>Bacteria</taxon>
        <taxon>Bacillati</taxon>
        <taxon>Actinomycetota</taxon>
        <taxon>Actinomycetes</taxon>
        <taxon>Mycobacteriales</taxon>
        <taxon>Nocardiaceae</taxon>
        <taxon>Nocardia</taxon>
    </lineage>
</organism>
<evidence type="ECO:0000313" key="5">
    <source>
        <dbReference type="EMBL" id="MFF0497310.1"/>
    </source>
</evidence>
<dbReference type="EMBL" id="JBIAMT010000002">
    <property type="protein sequence ID" value="MFF0497310.1"/>
    <property type="molecule type" value="Genomic_DNA"/>
</dbReference>
<dbReference type="PANTHER" id="PTHR45024">
    <property type="entry name" value="DEHYDROGENASES, SHORT CHAIN"/>
    <property type="match status" value="1"/>
</dbReference>
<evidence type="ECO:0000313" key="6">
    <source>
        <dbReference type="Proteomes" id="UP001601442"/>
    </source>
</evidence>
<dbReference type="SUPFAM" id="SSF51735">
    <property type="entry name" value="NAD(P)-binding Rossmann-fold domains"/>
    <property type="match status" value="1"/>
</dbReference>
<dbReference type="PROSITE" id="PS00061">
    <property type="entry name" value="ADH_SHORT"/>
    <property type="match status" value="1"/>
</dbReference>
<protein>
    <submittedName>
        <fullName evidence="5">SDR family NAD(P)-dependent oxidoreductase</fullName>
    </submittedName>
</protein>
<accession>A0ABW6P1L2</accession>
<dbReference type="PANTHER" id="PTHR45024:SF2">
    <property type="entry name" value="SCP2 DOMAIN-CONTAINING PROTEIN"/>
    <property type="match status" value="1"/>
</dbReference>
<sequence length="305" mass="31737">MSELRFDDRVAVVTGAGRGLGRAYALLLAERGARVVVNDPGGSMRGEDPDAGVAAEVVAEIAAAGGTAVACPASVATPEGGRAIVDTALDRFGRLDILIHNAGTVRYGSLTELSCEDFEAVLDVHLRGAFHTVRAAFPVMSAAGYGRVVLTSSIGGIYGNRSVANYAVSKAGMIGLSNVVALEGAEAGVRCNIIVPSALTRMADGIDTSAYPDMRPELVAPAVAYLSHESCSLTGELLVAIAGRVARAYIAETPGVYQPSWTVDEVAARIDDIRNTDNSWILPPLSAHAEHIGRSFAMATEGKQQ</sequence>
<evidence type="ECO:0000256" key="1">
    <source>
        <dbReference type="ARBA" id="ARBA00006484"/>
    </source>
</evidence>
<comment type="caution">
    <text evidence="5">The sequence shown here is derived from an EMBL/GenBank/DDBJ whole genome shotgun (WGS) entry which is preliminary data.</text>
</comment>
<dbReference type="PRINTS" id="PR00080">
    <property type="entry name" value="SDRFAMILY"/>
</dbReference>
<dbReference type="Pfam" id="PF00106">
    <property type="entry name" value="adh_short"/>
    <property type="match status" value="1"/>
</dbReference>
<feature type="domain" description="Ketoreductase" evidence="4">
    <location>
        <begin position="9"/>
        <end position="199"/>
    </location>
</feature>
<dbReference type="InterPro" id="IPR051687">
    <property type="entry name" value="Peroxisomal_Beta-Oxidation"/>
</dbReference>
<proteinExistence type="inferred from homology"/>
<comment type="similarity">
    <text evidence="1 3">Belongs to the short-chain dehydrogenases/reductases (SDR) family.</text>
</comment>
<gene>
    <name evidence="5" type="ORF">ACFYU5_12945</name>
</gene>
<dbReference type="SMART" id="SM00822">
    <property type="entry name" value="PKS_KR"/>
    <property type="match status" value="1"/>
</dbReference>
<dbReference type="InterPro" id="IPR036291">
    <property type="entry name" value="NAD(P)-bd_dom_sf"/>
</dbReference>
<evidence type="ECO:0000259" key="4">
    <source>
        <dbReference type="SMART" id="SM00822"/>
    </source>
</evidence>
<evidence type="ECO:0000256" key="2">
    <source>
        <dbReference type="ARBA" id="ARBA00023002"/>
    </source>
</evidence>
<dbReference type="Gene3D" id="3.40.50.720">
    <property type="entry name" value="NAD(P)-binding Rossmann-like Domain"/>
    <property type="match status" value="2"/>
</dbReference>
<dbReference type="InterPro" id="IPR057326">
    <property type="entry name" value="KR_dom"/>
</dbReference>
<evidence type="ECO:0000256" key="3">
    <source>
        <dbReference type="RuleBase" id="RU000363"/>
    </source>
</evidence>